<keyword evidence="4 7" id="KW-0812">Transmembrane</keyword>
<feature type="transmembrane region" description="Helical" evidence="7">
    <location>
        <begin position="291"/>
        <end position="311"/>
    </location>
</feature>
<dbReference type="PRINTS" id="PR00171">
    <property type="entry name" value="SUGRTRNSPORT"/>
</dbReference>
<keyword evidence="3" id="KW-0813">Transport</keyword>
<keyword evidence="10" id="KW-1185">Reference proteome</keyword>
<dbReference type="PANTHER" id="PTHR48022">
    <property type="entry name" value="PLASTIDIC GLUCOSE TRANSPORTER 4"/>
    <property type="match status" value="1"/>
</dbReference>
<dbReference type="PANTHER" id="PTHR48022:SF11">
    <property type="entry name" value="MONOSACCHARIDE TRANSPORTER (HXT8), PUTATIVE (AFU_ORTHOLOGUE AFUA_2G08120)-RELATED"/>
    <property type="match status" value="1"/>
</dbReference>
<dbReference type="InterPro" id="IPR005828">
    <property type="entry name" value="MFS_sugar_transport-like"/>
</dbReference>
<feature type="transmembrane region" description="Helical" evidence="7">
    <location>
        <begin position="21"/>
        <end position="46"/>
    </location>
</feature>
<feature type="transmembrane region" description="Helical" evidence="7">
    <location>
        <begin position="418"/>
        <end position="438"/>
    </location>
</feature>
<dbReference type="AlphaFoldDB" id="A0A2J6R031"/>
<evidence type="ECO:0000256" key="6">
    <source>
        <dbReference type="ARBA" id="ARBA00023136"/>
    </source>
</evidence>
<dbReference type="InterPro" id="IPR050360">
    <property type="entry name" value="MFS_Sugar_Transporters"/>
</dbReference>
<evidence type="ECO:0000313" key="9">
    <source>
        <dbReference type="EMBL" id="PMD31872.1"/>
    </source>
</evidence>
<accession>A0A2J6R031</accession>
<comment type="subcellular location">
    <subcellularLocation>
        <location evidence="1">Membrane</location>
        <topology evidence="1">Multi-pass membrane protein</topology>
    </subcellularLocation>
</comment>
<dbReference type="InterPro" id="IPR036259">
    <property type="entry name" value="MFS_trans_sf"/>
</dbReference>
<comment type="similarity">
    <text evidence="2">Belongs to the major facilitator superfamily. Sugar transporter (TC 2.A.1.1) family.</text>
</comment>
<evidence type="ECO:0000256" key="7">
    <source>
        <dbReference type="SAM" id="Phobius"/>
    </source>
</evidence>
<dbReference type="GO" id="GO:0005351">
    <property type="term" value="F:carbohydrate:proton symporter activity"/>
    <property type="evidence" value="ECO:0007669"/>
    <property type="project" value="TreeGrafter"/>
</dbReference>
<feature type="transmembrane region" description="Helical" evidence="7">
    <location>
        <begin position="182"/>
        <end position="201"/>
    </location>
</feature>
<organism evidence="9 10">
    <name type="scientific">Hyaloscypha variabilis (strain UAMH 11265 / GT02V1 / F)</name>
    <name type="common">Meliniomyces variabilis</name>
    <dbReference type="NCBI Taxonomy" id="1149755"/>
    <lineage>
        <taxon>Eukaryota</taxon>
        <taxon>Fungi</taxon>
        <taxon>Dikarya</taxon>
        <taxon>Ascomycota</taxon>
        <taxon>Pezizomycotina</taxon>
        <taxon>Leotiomycetes</taxon>
        <taxon>Helotiales</taxon>
        <taxon>Hyaloscyphaceae</taxon>
        <taxon>Hyaloscypha</taxon>
        <taxon>Hyaloscypha variabilis</taxon>
    </lineage>
</organism>
<dbReference type="InterPro" id="IPR005829">
    <property type="entry name" value="Sugar_transporter_CS"/>
</dbReference>
<sequence length="496" mass="54242">MDYQPSPSRFGMARTSLFCAVFSSIGAFLLGFDTGIFVTTIAHISFNIYMFNNFLGNAVLTGAIASTYTAGTAIGSVFSGWAGDTFGRKKCIIAAAGTVTIATIIQTAAMNIGMFIAGRVIAGLAIGVILSIVPVYNSELAAPKHRGITVGVFAVMVSFGVLCSNWIGYACFFAVGDAQWRIPLGCQAPIAIILCVGAFFLPESPRWLVKKDRSQEAYAILKQVHRGLGDDFINREFTQMHEQITAEGNSSFLDCFRTRTAWKRMALGIFVNVFNNLALFKQMGFTGLRTLYLSGFYGLAGLVGVIINITLVADRMGRKTSMIWGAITLLIDLIILMPLSKIYTGSANLSGEAATVTFIFLHSFLYSIFMFGTVWVYTTEIFPTHLRAKGTAICIFAGQVVALILQQIGLIVFNDIRYWFYLVFIVCTAVALAVYYFYLPETIGVTLEEISAFFGDEVVATMNESKSRIEAIMFEIAGNESTRIEVEPRTVTSAEP</sequence>
<evidence type="ECO:0000256" key="5">
    <source>
        <dbReference type="ARBA" id="ARBA00022989"/>
    </source>
</evidence>
<keyword evidence="5 7" id="KW-1133">Transmembrane helix</keyword>
<dbReference type="EMBL" id="KZ613961">
    <property type="protein sequence ID" value="PMD31872.1"/>
    <property type="molecule type" value="Genomic_DNA"/>
</dbReference>
<dbReference type="OrthoDB" id="6133115at2759"/>
<evidence type="ECO:0000256" key="2">
    <source>
        <dbReference type="ARBA" id="ARBA00010992"/>
    </source>
</evidence>
<evidence type="ECO:0000256" key="4">
    <source>
        <dbReference type="ARBA" id="ARBA00022692"/>
    </source>
</evidence>
<dbReference type="PROSITE" id="PS00217">
    <property type="entry name" value="SUGAR_TRANSPORT_2"/>
    <property type="match status" value="1"/>
</dbReference>
<feature type="transmembrane region" description="Helical" evidence="7">
    <location>
        <begin position="390"/>
        <end position="412"/>
    </location>
</feature>
<evidence type="ECO:0000259" key="8">
    <source>
        <dbReference type="PROSITE" id="PS50850"/>
    </source>
</evidence>
<proteinExistence type="inferred from homology"/>
<gene>
    <name evidence="9" type="ORF">L207DRAFT_610627</name>
</gene>
<feature type="transmembrane region" description="Helical" evidence="7">
    <location>
        <begin position="148"/>
        <end position="176"/>
    </location>
</feature>
<evidence type="ECO:0000256" key="1">
    <source>
        <dbReference type="ARBA" id="ARBA00004141"/>
    </source>
</evidence>
<dbReference type="GO" id="GO:0016020">
    <property type="term" value="C:membrane"/>
    <property type="evidence" value="ECO:0007669"/>
    <property type="project" value="UniProtKB-SubCell"/>
</dbReference>
<evidence type="ECO:0000313" key="10">
    <source>
        <dbReference type="Proteomes" id="UP000235786"/>
    </source>
</evidence>
<dbReference type="SUPFAM" id="SSF103473">
    <property type="entry name" value="MFS general substrate transporter"/>
    <property type="match status" value="1"/>
</dbReference>
<dbReference type="Gene3D" id="1.20.1250.20">
    <property type="entry name" value="MFS general substrate transporter like domains"/>
    <property type="match status" value="1"/>
</dbReference>
<protein>
    <submittedName>
        <fullName evidence="9">General substrate transporter</fullName>
    </submittedName>
</protein>
<reference evidence="9 10" key="1">
    <citation type="submission" date="2016-04" db="EMBL/GenBank/DDBJ databases">
        <title>A degradative enzymes factory behind the ericoid mycorrhizal symbiosis.</title>
        <authorList>
            <consortium name="DOE Joint Genome Institute"/>
            <person name="Martino E."/>
            <person name="Morin E."/>
            <person name="Grelet G."/>
            <person name="Kuo A."/>
            <person name="Kohler A."/>
            <person name="Daghino S."/>
            <person name="Barry K."/>
            <person name="Choi C."/>
            <person name="Cichocki N."/>
            <person name="Clum A."/>
            <person name="Copeland A."/>
            <person name="Hainaut M."/>
            <person name="Haridas S."/>
            <person name="Labutti K."/>
            <person name="Lindquist E."/>
            <person name="Lipzen A."/>
            <person name="Khouja H.-R."/>
            <person name="Murat C."/>
            <person name="Ohm R."/>
            <person name="Olson A."/>
            <person name="Spatafora J."/>
            <person name="Veneault-Fourrey C."/>
            <person name="Henrissat B."/>
            <person name="Grigoriev I."/>
            <person name="Martin F."/>
            <person name="Perotto S."/>
        </authorList>
    </citation>
    <scope>NUCLEOTIDE SEQUENCE [LARGE SCALE GENOMIC DNA]</scope>
    <source>
        <strain evidence="9 10">F</strain>
    </source>
</reference>
<feature type="transmembrane region" description="Helical" evidence="7">
    <location>
        <begin position="58"/>
        <end position="79"/>
    </location>
</feature>
<dbReference type="PROSITE" id="PS50850">
    <property type="entry name" value="MFS"/>
    <property type="match status" value="1"/>
</dbReference>
<feature type="transmembrane region" description="Helical" evidence="7">
    <location>
        <begin position="355"/>
        <end position="378"/>
    </location>
</feature>
<feature type="transmembrane region" description="Helical" evidence="7">
    <location>
        <begin position="91"/>
        <end position="110"/>
    </location>
</feature>
<dbReference type="Proteomes" id="UP000235786">
    <property type="component" value="Unassembled WGS sequence"/>
</dbReference>
<feature type="transmembrane region" description="Helical" evidence="7">
    <location>
        <begin position="116"/>
        <end position="136"/>
    </location>
</feature>
<feature type="transmembrane region" description="Helical" evidence="7">
    <location>
        <begin position="266"/>
        <end position="285"/>
    </location>
</feature>
<name>A0A2J6R031_HYAVF</name>
<keyword evidence="6 7" id="KW-0472">Membrane</keyword>
<dbReference type="InterPro" id="IPR003663">
    <property type="entry name" value="Sugar/inositol_transpt"/>
</dbReference>
<feature type="transmembrane region" description="Helical" evidence="7">
    <location>
        <begin position="323"/>
        <end position="343"/>
    </location>
</feature>
<feature type="domain" description="Major facilitator superfamily (MFS) profile" evidence="8">
    <location>
        <begin position="19"/>
        <end position="443"/>
    </location>
</feature>
<dbReference type="InterPro" id="IPR020846">
    <property type="entry name" value="MFS_dom"/>
</dbReference>
<evidence type="ECO:0000256" key="3">
    <source>
        <dbReference type="ARBA" id="ARBA00022448"/>
    </source>
</evidence>
<dbReference type="Pfam" id="PF00083">
    <property type="entry name" value="Sugar_tr"/>
    <property type="match status" value="1"/>
</dbReference>